<reference evidence="3" key="2">
    <citation type="submission" date="2020-09" db="EMBL/GenBank/DDBJ databases">
        <authorList>
            <person name="Sun Q."/>
            <person name="Zhou Y."/>
        </authorList>
    </citation>
    <scope>NUCLEOTIDE SEQUENCE</scope>
    <source>
        <strain evidence="3">CGMCC 4.7278</strain>
    </source>
</reference>
<feature type="domain" description="Amidase" evidence="2">
    <location>
        <begin position="9"/>
        <end position="231"/>
    </location>
</feature>
<protein>
    <recommendedName>
        <fullName evidence="2">Amidase domain-containing protein</fullName>
    </recommendedName>
</protein>
<dbReference type="PANTHER" id="PTHR11895">
    <property type="entry name" value="TRANSAMIDASE"/>
    <property type="match status" value="1"/>
</dbReference>
<feature type="region of interest" description="Disordered" evidence="1">
    <location>
        <begin position="213"/>
        <end position="245"/>
    </location>
</feature>
<dbReference type="Proteomes" id="UP000612956">
    <property type="component" value="Unassembled WGS sequence"/>
</dbReference>
<dbReference type="GO" id="GO:0003824">
    <property type="term" value="F:catalytic activity"/>
    <property type="evidence" value="ECO:0007669"/>
    <property type="project" value="InterPro"/>
</dbReference>
<dbReference type="InterPro" id="IPR023631">
    <property type="entry name" value="Amidase_dom"/>
</dbReference>
<dbReference type="SUPFAM" id="SSF75304">
    <property type="entry name" value="Amidase signature (AS) enzymes"/>
    <property type="match status" value="1"/>
</dbReference>
<organism evidence="3 4">
    <name type="scientific">Nocardia camponoti</name>
    <dbReference type="NCBI Taxonomy" id="1616106"/>
    <lineage>
        <taxon>Bacteria</taxon>
        <taxon>Bacillati</taxon>
        <taxon>Actinomycetota</taxon>
        <taxon>Actinomycetes</taxon>
        <taxon>Mycobacteriales</taxon>
        <taxon>Nocardiaceae</taxon>
        <taxon>Nocardia</taxon>
    </lineage>
</organism>
<dbReference type="AlphaFoldDB" id="A0A917QNS7"/>
<dbReference type="InterPro" id="IPR000120">
    <property type="entry name" value="Amidase"/>
</dbReference>
<keyword evidence="4" id="KW-1185">Reference proteome</keyword>
<reference evidence="3" key="1">
    <citation type="journal article" date="2014" name="Int. J. Syst. Evol. Microbiol.">
        <title>Complete genome sequence of Corynebacterium casei LMG S-19264T (=DSM 44701T), isolated from a smear-ripened cheese.</title>
        <authorList>
            <consortium name="US DOE Joint Genome Institute (JGI-PGF)"/>
            <person name="Walter F."/>
            <person name="Albersmeier A."/>
            <person name="Kalinowski J."/>
            <person name="Ruckert C."/>
        </authorList>
    </citation>
    <scope>NUCLEOTIDE SEQUENCE</scope>
    <source>
        <strain evidence="3">CGMCC 4.7278</strain>
    </source>
</reference>
<evidence type="ECO:0000313" key="4">
    <source>
        <dbReference type="Proteomes" id="UP000612956"/>
    </source>
</evidence>
<gene>
    <name evidence="3" type="ORF">GCM10011591_36430</name>
</gene>
<evidence type="ECO:0000256" key="1">
    <source>
        <dbReference type="SAM" id="MobiDB-lite"/>
    </source>
</evidence>
<dbReference type="InterPro" id="IPR036928">
    <property type="entry name" value="AS_sf"/>
</dbReference>
<comment type="caution">
    <text evidence="3">The sequence shown here is derived from an EMBL/GenBank/DDBJ whole genome shotgun (WGS) entry which is preliminary data.</text>
</comment>
<dbReference type="PANTHER" id="PTHR11895:SF169">
    <property type="entry name" value="GLUTAMYL-TRNA(GLN) AMIDOTRANSFERASE"/>
    <property type="match status" value="1"/>
</dbReference>
<dbReference type="Gene3D" id="3.90.1300.10">
    <property type="entry name" value="Amidase signature (AS) domain"/>
    <property type="match status" value="1"/>
</dbReference>
<name>A0A917QNS7_9NOCA</name>
<dbReference type="EMBL" id="BMMW01000003">
    <property type="protein sequence ID" value="GGK60801.1"/>
    <property type="molecule type" value="Genomic_DNA"/>
</dbReference>
<evidence type="ECO:0000313" key="3">
    <source>
        <dbReference type="EMBL" id="GGK60801.1"/>
    </source>
</evidence>
<sequence>MSISPTARVAAAYARIAEVDRPEVWVTLRDKDILEAEAREVERQLADGANLPLAGLIVAVKDNVDVEGLPTTAACPEFAYPAIETATAVQRLRDAGALIIGKTNLDQFATGLVGTRSPYGAVRNAFHPELVSGGSSSGSAVAVALGIADIGIGTDTAGSGRVPAAFNNLVGVKATLGVIPTHGVVPACIDYDAVTVFARDLDLAVRAARTMSGPDEKTRVVAPGQPTFRWPRDRSRTSRSRARKT</sequence>
<proteinExistence type="predicted"/>
<accession>A0A917QNS7</accession>
<evidence type="ECO:0000259" key="2">
    <source>
        <dbReference type="Pfam" id="PF01425"/>
    </source>
</evidence>
<dbReference type="Pfam" id="PF01425">
    <property type="entry name" value="Amidase"/>
    <property type="match status" value="1"/>
</dbReference>